<reference evidence="7" key="2">
    <citation type="submission" date="2025-09" db="UniProtKB">
        <authorList>
            <consortium name="Ensembl"/>
        </authorList>
    </citation>
    <scope>IDENTIFICATION</scope>
</reference>
<dbReference type="InterPro" id="IPR009003">
    <property type="entry name" value="Peptidase_S1_PA"/>
</dbReference>
<accession>A0A3Q3FRF4</accession>
<comment type="catalytic activity">
    <reaction evidence="4">
        <text>Preferential cleavage: Arg-|-Xaa, Lys-|-Xaa.</text>
        <dbReference type="EC" id="3.4.21.4"/>
    </reaction>
</comment>
<evidence type="ECO:0000259" key="6">
    <source>
        <dbReference type="PROSITE" id="PS50240"/>
    </source>
</evidence>
<evidence type="ECO:0000256" key="3">
    <source>
        <dbReference type="ARBA" id="ARBA00023157"/>
    </source>
</evidence>
<dbReference type="SUPFAM" id="SSF50494">
    <property type="entry name" value="Trypsin-like serine proteases"/>
    <property type="match status" value="1"/>
</dbReference>
<dbReference type="InterPro" id="IPR001254">
    <property type="entry name" value="Trypsin_dom"/>
</dbReference>
<dbReference type="InterPro" id="IPR043504">
    <property type="entry name" value="Peptidase_S1_PA_chymotrypsin"/>
</dbReference>
<dbReference type="PANTHER" id="PTHR24276">
    <property type="entry name" value="POLYSERASE-RELATED"/>
    <property type="match status" value="1"/>
</dbReference>
<reference evidence="7" key="1">
    <citation type="submission" date="2025-08" db="UniProtKB">
        <authorList>
            <consortium name="Ensembl"/>
        </authorList>
    </citation>
    <scope>IDENTIFICATION</scope>
</reference>
<keyword evidence="8" id="KW-1185">Reference proteome</keyword>
<dbReference type="SMART" id="SM00020">
    <property type="entry name" value="Tryp_SPc"/>
    <property type="match status" value="1"/>
</dbReference>
<evidence type="ECO:0000256" key="1">
    <source>
        <dbReference type="ARBA" id="ARBA00007664"/>
    </source>
</evidence>
<name>A0A3Q3FRF4_KRYMA</name>
<dbReference type="GO" id="GO:0006508">
    <property type="term" value="P:proteolysis"/>
    <property type="evidence" value="ECO:0007669"/>
    <property type="project" value="InterPro"/>
</dbReference>
<protein>
    <recommendedName>
        <fullName evidence="5">trypsin</fullName>
        <ecNumber evidence="5">3.4.21.4</ecNumber>
    </recommendedName>
</protein>
<dbReference type="Ensembl" id="ENSKMAT00000015417.1">
    <property type="protein sequence ID" value="ENSKMAP00000015197.1"/>
    <property type="gene ID" value="ENSKMAG00000011364.1"/>
</dbReference>
<dbReference type="InterPro" id="IPR001314">
    <property type="entry name" value="Peptidase_S1A"/>
</dbReference>
<organism evidence="7 8">
    <name type="scientific">Kryptolebias marmoratus</name>
    <name type="common">Mangrove killifish</name>
    <name type="synonym">Rivulus marmoratus</name>
    <dbReference type="NCBI Taxonomy" id="37003"/>
    <lineage>
        <taxon>Eukaryota</taxon>
        <taxon>Metazoa</taxon>
        <taxon>Chordata</taxon>
        <taxon>Craniata</taxon>
        <taxon>Vertebrata</taxon>
        <taxon>Euteleostomi</taxon>
        <taxon>Actinopterygii</taxon>
        <taxon>Neopterygii</taxon>
        <taxon>Teleostei</taxon>
        <taxon>Neoteleostei</taxon>
        <taxon>Acanthomorphata</taxon>
        <taxon>Ovalentaria</taxon>
        <taxon>Atherinomorphae</taxon>
        <taxon>Cyprinodontiformes</taxon>
        <taxon>Rivulidae</taxon>
        <taxon>Kryptolebias</taxon>
    </lineage>
</organism>
<evidence type="ECO:0000256" key="4">
    <source>
        <dbReference type="ARBA" id="ARBA00036320"/>
    </source>
</evidence>
<sequence>GGSLITKSWILTAAEVHCFFSFTCRTAFASISLHPAEEVEIKAKPLIYTDTVRIHDIMLLQLPHTFDIQPIQLSDCDTRPKINFQDSFSKHFMLSSLEPSKSPTLHCANVNVVDCENLRNTLREKYLAFYQLKKDHHWFCGQTPGVDICYRDSGGGVVSKDKIYGVISFLGDPDFVCKQSVAIMDLCNPEYKAWIQKHIS</sequence>
<dbReference type="InterPro" id="IPR050430">
    <property type="entry name" value="Peptidase_S1"/>
</dbReference>
<keyword evidence="2" id="KW-0222">Digestion</keyword>
<dbReference type="Gene3D" id="2.40.10.10">
    <property type="entry name" value="Trypsin-like serine proteases"/>
    <property type="match status" value="1"/>
</dbReference>
<dbReference type="STRING" id="37003.ENSKMAP00000015197"/>
<comment type="similarity">
    <text evidence="1">Belongs to the peptidase S1 family.</text>
</comment>
<dbReference type="PRINTS" id="PR00722">
    <property type="entry name" value="CHYMOTRYPSIN"/>
</dbReference>
<dbReference type="OMA" id="CFSELIC"/>
<dbReference type="GO" id="GO:0004252">
    <property type="term" value="F:serine-type endopeptidase activity"/>
    <property type="evidence" value="ECO:0007669"/>
    <property type="project" value="UniProtKB-EC"/>
</dbReference>
<dbReference type="AlphaFoldDB" id="A0A3Q3FRF4"/>
<dbReference type="GeneTree" id="ENSGT01120000272476"/>
<dbReference type="EC" id="3.4.21.4" evidence="5"/>
<dbReference type="Pfam" id="PF00089">
    <property type="entry name" value="Trypsin"/>
    <property type="match status" value="1"/>
</dbReference>
<evidence type="ECO:0000256" key="2">
    <source>
        <dbReference type="ARBA" id="ARBA00022757"/>
    </source>
</evidence>
<evidence type="ECO:0000256" key="5">
    <source>
        <dbReference type="ARBA" id="ARBA00038868"/>
    </source>
</evidence>
<dbReference type="PROSITE" id="PS50240">
    <property type="entry name" value="TRYPSIN_DOM"/>
    <property type="match status" value="1"/>
</dbReference>
<keyword evidence="3" id="KW-1015">Disulfide bond</keyword>
<dbReference type="Proteomes" id="UP000264800">
    <property type="component" value="Unplaced"/>
</dbReference>
<evidence type="ECO:0000313" key="8">
    <source>
        <dbReference type="Proteomes" id="UP000264800"/>
    </source>
</evidence>
<dbReference type="GO" id="GO:0007586">
    <property type="term" value="P:digestion"/>
    <property type="evidence" value="ECO:0007669"/>
    <property type="project" value="UniProtKB-KW"/>
</dbReference>
<proteinExistence type="inferred from homology"/>
<evidence type="ECO:0000313" key="7">
    <source>
        <dbReference type="Ensembl" id="ENSKMAP00000015197.1"/>
    </source>
</evidence>
<feature type="domain" description="Peptidase S1" evidence="6">
    <location>
        <begin position="1"/>
        <end position="200"/>
    </location>
</feature>
<dbReference type="PANTHER" id="PTHR24276:SF97">
    <property type="entry name" value="GH13245P2-RELATED"/>
    <property type="match status" value="1"/>
</dbReference>